<protein>
    <submittedName>
        <fullName evidence="1">Uncharacterized protein</fullName>
    </submittedName>
</protein>
<comment type="caution">
    <text evidence="1">The sequence shown here is derived from an EMBL/GenBank/DDBJ whole genome shotgun (WGS) entry which is preliminary data.</text>
</comment>
<dbReference type="EMBL" id="LHXO01000004">
    <property type="protein sequence ID" value="KXA95790.1"/>
    <property type="molecule type" value="Genomic_DNA"/>
</dbReference>
<sequence length="112" mass="12845">MTRKRAVGIIFVVCAVVGVIMAYNIGDSEENDEYEVRIVERIPTGENTYTLRGVLQFENPGDIRTARVCFSQWTRKWINQHPNLEVEGRDIVDSRPGKSWTIKIFVDESPES</sequence>
<name>A0A133UNT6_9EURY</name>
<dbReference type="AlphaFoldDB" id="A0A133UNT6"/>
<dbReference type="Proteomes" id="UP000070284">
    <property type="component" value="Unassembled WGS sequence"/>
</dbReference>
<keyword evidence="2" id="KW-1185">Reference proteome</keyword>
<accession>A0A133UNT6</accession>
<evidence type="ECO:0000313" key="2">
    <source>
        <dbReference type="Proteomes" id="UP000070284"/>
    </source>
</evidence>
<proteinExistence type="predicted"/>
<evidence type="ECO:0000313" key="1">
    <source>
        <dbReference type="EMBL" id="KXA95790.1"/>
    </source>
</evidence>
<reference evidence="1 2" key="1">
    <citation type="journal article" date="2016" name="Sci. Rep.">
        <title>Metabolic traits of an uncultured archaeal lineage -MSBL1- from brine pools of the Red Sea.</title>
        <authorList>
            <person name="Mwirichia R."/>
            <person name="Alam I."/>
            <person name="Rashid M."/>
            <person name="Vinu M."/>
            <person name="Ba-Alawi W."/>
            <person name="Anthony Kamau A."/>
            <person name="Kamanda Ngugi D."/>
            <person name="Goker M."/>
            <person name="Klenk H.P."/>
            <person name="Bajic V."/>
            <person name="Stingl U."/>
        </authorList>
    </citation>
    <scope>NUCLEOTIDE SEQUENCE [LARGE SCALE GENOMIC DNA]</scope>
    <source>
        <strain evidence="1">SCGC-AAA259E19</strain>
    </source>
</reference>
<organism evidence="1 2">
    <name type="scientific">candidate division MSBL1 archaeon SCGC-AAA259E19</name>
    <dbReference type="NCBI Taxonomy" id="1698264"/>
    <lineage>
        <taxon>Archaea</taxon>
        <taxon>Methanobacteriati</taxon>
        <taxon>Methanobacteriota</taxon>
        <taxon>candidate division MSBL1</taxon>
    </lineage>
</organism>
<gene>
    <name evidence="1" type="ORF">AKJ65_00545</name>
</gene>